<feature type="transmembrane region" description="Helical" evidence="1">
    <location>
        <begin position="145"/>
        <end position="165"/>
    </location>
</feature>
<dbReference type="EMBL" id="JAUSTW010000006">
    <property type="protein sequence ID" value="MDQ0200623.1"/>
    <property type="molecule type" value="Genomic_DNA"/>
</dbReference>
<organism evidence="2 3">
    <name type="scientific">Neobacillus ginsengisoli</name>
    <dbReference type="NCBI Taxonomy" id="904295"/>
    <lineage>
        <taxon>Bacteria</taxon>
        <taxon>Bacillati</taxon>
        <taxon>Bacillota</taxon>
        <taxon>Bacilli</taxon>
        <taxon>Bacillales</taxon>
        <taxon>Bacillaceae</taxon>
        <taxon>Neobacillus</taxon>
    </lineage>
</organism>
<dbReference type="Pfam" id="PF19700">
    <property type="entry name" value="DUF6198"/>
    <property type="match status" value="1"/>
</dbReference>
<keyword evidence="1" id="KW-0472">Membrane</keyword>
<sequence length="202" mass="22084">MAFLYRFLFFIIGLFIMTFGVCLTIKANLGAGAWDALNVALTRWVGLTIGTWVMIAGGVLIIVNAILLRKRPELLSVITFVVIGSMIDFWMSNVFGNLQGGHFIVKLGALILGLAIIGFGASIYLQAKFPLNPIDNFMMAIKKRLSVNLMVAKTIGEVVALIPALLLKGPIGVGTIIITFAVGPFIQLFFPYFEKLMQKLEA</sequence>
<evidence type="ECO:0000256" key="1">
    <source>
        <dbReference type="SAM" id="Phobius"/>
    </source>
</evidence>
<accession>A0ABT9XZ20</accession>
<feature type="transmembrane region" description="Helical" evidence="1">
    <location>
        <begin position="49"/>
        <end position="67"/>
    </location>
</feature>
<protein>
    <submittedName>
        <fullName evidence="2">Membrane protein YczE</fullName>
    </submittedName>
</protein>
<dbReference type="PANTHER" id="PTHR40078:SF1">
    <property type="entry name" value="INTEGRAL MEMBRANE PROTEIN"/>
    <property type="match status" value="1"/>
</dbReference>
<keyword evidence="1" id="KW-0812">Transmembrane</keyword>
<reference evidence="2 3" key="1">
    <citation type="submission" date="2023-07" db="EMBL/GenBank/DDBJ databases">
        <title>Genomic Encyclopedia of Type Strains, Phase IV (KMG-IV): sequencing the most valuable type-strain genomes for metagenomic binning, comparative biology and taxonomic classification.</title>
        <authorList>
            <person name="Goeker M."/>
        </authorList>
    </citation>
    <scope>NUCLEOTIDE SEQUENCE [LARGE SCALE GENOMIC DNA]</scope>
    <source>
        <strain evidence="2 3">DSM 27594</strain>
    </source>
</reference>
<evidence type="ECO:0000313" key="3">
    <source>
        <dbReference type="Proteomes" id="UP001224122"/>
    </source>
</evidence>
<name>A0ABT9XZ20_9BACI</name>
<gene>
    <name evidence="2" type="ORF">J2S10_003812</name>
</gene>
<dbReference type="PANTHER" id="PTHR40078">
    <property type="entry name" value="INTEGRAL MEMBRANE PROTEIN-RELATED"/>
    <property type="match status" value="1"/>
</dbReference>
<feature type="transmembrane region" description="Helical" evidence="1">
    <location>
        <begin position="171"/>
        <end position="193"/>
    </location>
</feature>
<dbReference type="InterPro" id="IPR038750">
    <property type="entry name" value="YczE/YyaS-like"/>
</dbReference>
<evidence type="ECO:0000313" key="2">
    <source>
        <dbReference type="EMBL" id="MDQ0200623.1"/>
    </source>
</evidence>
<comment type="caution">
    <text evidence="2">The sequence shown here is derived from an EMBL/GenBank/DDBJ whole genome shotgun (WGS) entry which is preliminary data.</text>
</comment>
<feature type="transmembrane region" description="Helical" evidence="1">
    <location>
        <begin position="74"/>
        <end position="91"/>
    </location>
</feature>
<dbReference type="Proteomes" id="UP001224122">
    <property type="component" value="Unassembled WGS sequence"/>
</dbReference>
<keyword evidence="3" id="KW-1185">Reference proteome</keyword>
<feature type="transmembrane region" description="Helical" evidence="1">
    <location>
        <begin position="7"/>
        <end position="29"/>
    </location>
</feature>
<proteinExistence type="predicted"/>
<keyword evidence="1" id="KW-1133">Transmembrane helix</keyword>
<feature type="transmembrane region" description="Helical" evidence="1">
    <location>
        <begin position="103"/>
        <end position="125"/>
    </location>
</feature>